<dbReference type="EMBL" id="KJ019071">
    <property type="protein sequence ID" value="AIX24521.1"/>
    <property type="molecule type" value="Genomic_DNA"/>
</dbReference>
<dbReference type="GeneID" id="24171807"/>
<dbReference type="Proteomes" id="UP000033010">
    <property type="component" value="Segment"/>
</dbReference>
<organism evidence="2 3">
    <name type="scientific">Synechococcus phage ACG-2014g</name>
    <dbReference type="NCBI Taxonomy" id="1493512"/>
    <lineage>
        <taxon>Viruses</taxon>
        <taxon>Duplodnaviria</taxon>
        <taxon>Heunggongvirae</taxon>
        <taxon>Uroviricota</taxon>
        <taxon>Caudoviricetes</taxon>
        <taxon>Pantevenvirales</taxon>
        <taxon>Kyanoviridae</taxon>
        <taxon>Macariavirus</taxon>
        <taxon>Macariavirus tuscon14g</taxon>
    </lineage>
</organism>
<dbReference type="OrthoDB" id="24855at10239"/>
<evidence type="ECO:0000256" key="1">
    <source>
        <dbReference type="SAM" id="MobiDB-lite"/>
    </source>
</evidence>
<name>A0A0E3FC80_9CAUD</name>
<sequence>MSSAESNKMSNPTPSLDSLYDEMLTEAGQEGNPLAEVMWDNEKRKQRQQMERNTRHGVDQSQDFIDSGMTLITDVESDRYLNKNKSVSD</sequence>
<protein>
    <submittedName>
        <fullName evidence="2">Uncharacterized protein</fullName>
    </submittedName>
</protein>
<keyword evidence="3" id="KW-1185">Reference proteome</keyword>
<feature type="compositionally biased region" description="Polar residues" evidence="1">
    <location>
        <begin position="1"/>
        <end position="16"/>
    </location>
</feature>
<gene>
    <name evidence="2" type="ORF">Syn7803US105_177</name>
</gene>
<accession>A0A0E3FC80</accession>
<feature type="region of interest" description="Disordered" evidence="1">
    <location>
        <begin position="1"/>
        <end position="62"/>
    </location>
</feature>
<dbReference type="RefSeq" id="YP_009133737.1">
    <property type="nucleotide sequence ID" value="NC_026924.1"/>
</dbReference>
<dbReference type="KEGG" id="vg:24171807"/>
<evidence type="ECO:0000313" key="2">
    <source>
        <dbReference type="EMBL" id="AIX24521.1"/>
    </source>
</evidence>
<feature type="compositionally biased region" description="Basic and acidic residues" evidence="1">
    <location>
        <begin position="40"/>
        <end position="58"/>
    </location>
</feature>
<proteinExistence type="predicted"/>
<evidence type="ECO:0000313" key="3">
    <source>
        <dbReference type="Proteomes" id="UP000033010"/>
    </source>
</evidence>
<reference evidence="2 3" key="1">
    <citation type="submission" date="2013-12" db="EMBL/GenBank/DDBJ databases">
        <title>Ecological redundancy of diverse viral populations within a natural community.</title>
        <authorList>
            <person name="Gregory A.C."/>
            <person name="LaButti K."/>
            <person name="Copeland A."/>
            <person name="Woyke T."/>
            <person name="Sullivan M.B."/>
        </authorList>
    </citation>
    <scope>NUCLEOTIDE SEQUENCE [LARGE SCALE GENOMIC DNA]</scope>
    <source>
        <strain evidence="2">Syn7803US105</strain>
    </source>
</reference>